<dbReference type="EMBL" id="MQWA01000001">
    <property type="protein sequence ID" value="PQJ27238.1"/>
    <property type="molecule type" value="Genomic_DNA"/>
</dbReference>
<gene>
    <name evidence="1" type="ORF">BSZ32_01145</name>
</gene>
<reference evidence="1 2" key="1">
    <citation type="submission" date="2016-12" db="EMBL/GenBank/DDBJ databases">
        <title>Study of bacterial adaptation to deep sea.</title>
        <authorList>
            <person name="Song J."/>
            <person name="Yoshizawa S."/>
            <person name="Kogure K."/>
        </authorList>
    </citation>
    <scope>NUCLEOTIDE SEQUENCE [LARGE SCALE GENOMIC DNA]</scope>
    <source>
        <strain evidence="1 2">SAORIC-165</strain>
    </source>
</reference>
<dbReference type="OrthoDB" id="9767116at2"/>
<evidence type="ECO:0000313" key="1">
    <source>
        <dbReference type="EMBL" id="PQJ27238.1"/>
    </source>
</evidence>
<accession>A0A2S7TWY9</accession>
<dbReference type="Proteomes" id="UP000239907">
    <property type="component" value="Unassembled WGS sequence"/>
</dbReference>
<protein>
    <recommendedName>
        <fullName evidence="3">Macroglobulin domain-containing protein</fullName>
    </recommendedName>
</protein>
<keyword evidence="2" id="KW-1185">Reference proteome</keyword>
<dbReference type="AlphaFoldDB" id="A0A2S7TWY9"/>
<sequence>MDEVTTFKPGEKVELNLKFRNIKEAYLQVYKVDLMKLYLREKNLSNITKVHLAGIEPESELTLQLGDGKDYRDREQKAFLPLKDEGAYLVICRGDDLFTSGMVLVTPLKLEIQESPAAGSLRVNVRDTINEGYQANVHVKAIGSGDNAFKSGDTDLRGIFVAKGLNGSATVIARQKGRYAFYRGTSHLGQRVLPNAKPEQQREQGKKLQQKDFLQNLDDSNGVIQYREIKGWDSFRRQKGGKGVEVQKAY</sequence>
<comment type="caution">
    <text evidence="1">The sequence shown here is derived from an EMBL/GenBank/DDBJ whole genome shotgun (WGS) entry which is preliminary data.</text>
</comment>
<proteinExistence type="predicted"/>
<dbReference type="RefSeq" id="WP_105041721.1">
    <property type="nucleotide sequence ID" value="NZ_MQWA01000001.1"/>
</dbReference>
<evidence type="ECO:0008006" key="3">
    <source>
        <dbReference type="Google" id="ProtNLM"/>
    </source>
</evidence>
<name>A0A2S7TWY9_9BACT</name>
<organism evidence="1 2">
    <name type="scientific">Rubritalea profundi</name>
    <dbReference type="NCBI Taxonomy" id="1658618"/>
    <lineage>
        <taxon>Bacteria</taxon>
        <taxon>Pseudomonadati</taxon>
        <taxon>Verrucomicrobiota</taxon>
        <taxon>Verrucomicrobiia</taxon>
        <taxon>Verrucomicrobiales</taxon>
        <taxon>Rubritaleaceae</taxon>
        <taxon>Rubritalea</taxon>
    </lineage>
</organism>
<evidence type="ECO:0000313" key="2">
    <source>
        <dbReference type="Proteomes" id="UP000239907"/>
    </source>
</evidence>